<dbReference type="Pfam" id="PF04055">
    <property type="entry name" value="Radical_SAM"/>
    <property type="match status" value="1"/>
</dbReference>
<dbReference type="PANTHER" id="PTHR43273">
    <property type="entry name" value="ANAEROBIC SULFATASE-MATURATING ENZYME HOMOLOG ASLB-RELATED"/>
    <property type="match status" value="1"/>
</dbReference>
<evidence type="ECO:0000256" key="5">
    <source>
        <dbReference type="ARBA" id="ARBA00023014"/>
    </source>
</evidence>
<keyword evidence="2" id="KW-0949">S-adenosyl-L-methionine</keyword>
<gene>
    <name evidence="8" type="ORF">SAMN05421759_103122</name>
</gene>
<dbReference type="GO" id="GO:0016491">
    <property type="term" value="F:oxidoreductase activity"/>
    <property type="evidence" value="ECO:0007669"/>
    <property type="project" value="InterPro"/>
</dbReference>
<dbReference type="UniPathway" id="UPA00782"/>
<dbReference type="GO" id="GO:0046872">
    <property type="term" value="F:metal ion binding"/>
    <property type="evidence" value="ECO:0007669"/>
    <property type="project" value="UniProtKB-KW"/>
</dbReference>
<dbReference type="PROSITE" id="PS51918">
    <property type="entry name" value="RADICAL_SAM"/>
    <property type="match status" value="1"/>
</dbReference>
<dbReference type="SUPFAM" id="SSF102114">
    <property type="entry name" value="Radical SAM enzymes"/>
    <property type="match status" value="1"/>
</dbReference>
<keyword evidence="5" id="KW-0411">Iron-sulfur</keyword>
<dbReference type="SFLD" id="SFLDG01067">
    <property type="entry name" value="SPASM/twitch_domain_containing"/>
    <property type="match status" value="1"/>
</dbReference>
<dbReference type="InterPro" id="IPR058240">
    <property type="entry name" value="rSAM_sf"/>
</dbReference>
<sequence length="456" mass="50713">MTHSDPVWRASRYCRFIPDHTDGGGYLHNSFMGALMVVPPEIARRMAPWLAPLRAKNRDIQPVLTARDAFAQELYRQGFVVDEALREEKRAEDLLRRERDFGTHLIILPHEDCNFRCTYCYESFARGKMSPDIVAGLKAYIARQMPDIRLLNVGWFGGEPCLARDVIYELSAAFQSLCENAGIRYRAAITTNGYFLDEATVGRLLDAGVQHFQITIDGSEEAHDTVRRLRGGQPTYRRIFKNLIGMTAQSRDFSVAVRVNFNPLTIRTIDDFLKEAAPHLSDDPRFFLDFHAVGRWGGPNDREMAVVEEQSASAARLGLIDQAACHGFPATSALDALKPHGAACYAGKASSMVVGSDGTIYKCTVAFEDDRNKVGRLYPDGTLEIDRAKWRAWTEPHSPSGKCGTCSFSAACQSRACPLAAMDQGEPPCPFTPADYERMVTVAAHQLQEARQPSPA</sequence>
<keyword evidence="9" id="KW-1185">Reference proteome</keyword>
<dbReference type="RefSeq" id="WP_076446645.1">
    <property type="nucleotide sequence ID" value="NZ_FTOQ01000003.1"/>
</dbReference>
<dbReference type="SFLD" id="SFLDS00029">
    <property type="entry name" value="Radical_SAM"/>
    <property type="match status" value="1"/>
</dbReference>
<dbReference type="STRING" id="633194.SAMN05421759_103122"/>
<evidence type="ECO:0000313" key="8">
    <source>
        <dbReference type="EMBL" id="SIS76834.1"/>
    </source>
</evidence>
<organism evidence="8 9">
    <name type="scientific">Roseivivax lentus</name>
    <dbReference type="NCBI Taxonomy" id="633194"/>
    <lineage>
        <taxon>Bacteria</taxon>
        <taxon>Pseudomonadati</taxon>
        <taxon>Pseudomonadota</taxon>
        <taxon>Alphaproteobacteria</taxon>
        <taxon>Rhodobacterales</taxon>
        <taxon>Roseobacteraceae</taxon>
        <taxon>Roseivivax</taxon>
    </lineage>
</organism>
<dbReference type="InterPro" id="IPR023867">
    <property type="entry name" value="Sulphatase_maturase_rSAM"/>
</dbReference>
<dbReference type="Gene3D" id="3.20.20.70">
    <property type="entry name" value="Aldolase class I"/>
    <property type="match status" value="1"/>
</dbReference>
<comment type="similarity">
    <text evidence="6">Belongs to the radical SAM superfamily. Anaerobic sulfatase-maturating enzyme family.</text>
</comment>
<feature type="domain" description="Radical SAM core" evidence="7">
    <location>
        <begin position="99"/>
        <end position="329"/>
    </location>
</feature>
<keyword evidence="3" id="KW-0479">Metal-binding</keyword>
<dbReference type="InterPro" id="IPR023885">
    <property type="entry name" value="4Fe4S-binding_SPASM_dom"/>
</dbReference>
<name>A0A1N7LST9_9RHOB</name>
<dbReference type="AlphaFoldDB" id="A0A1N7LST9"/>
<evidence type="ECO:0000256" key="3">
    <source>
        <dbReference type="ARBA" id="ARBA00022723"/>
    </source>
</evidence>
<reference evidence="9" key="1">
    <citation type="submission" date="2017-01" db="EMBL/GenBank/DDBJ databases">
        <authorList>
            <person name="Varghese N."/>
            <person name="Submissions S."/>
        </authorList>
    </citation>
    <scope>NUCLEOTIDE SEQUENCE [LARGE SCALE GENOMIC DNA]</scope>
    <source>
        <strain evidence="9">DSM 29430</strain>
    </source>
</reference>
<dbReference type="GO" id="GO:0051536">
    <property type="term" value="F:iron-sulfur cluster binding"/>
    <property type="evidence" value="ECO:0007669"/>
    <property type="project" value="UniProtKB-KW"/>
</dbReference>
<evidence type="ECO:0000256" key="4">
    <source>
        <dbReference type="ARBA" id="ARBA00023004"/>
    </source>
</evidence>
<dbReference type="InterPro" id="IPR007197">
    <property type="entry name" value="rSAM"/>
</dbReference>
<evidence type="ECO:0000256" key="6">
    <source>
        <dbReference type="ARBA" id="ARBA00023601"/>
    </source>
</evidence>
<dbReference type="NCBIfam" id="TIGR04085">
    <property type="entry name" value="rSAM_more_4Fe4S"/>
    <property type="match status" value="1"/>
</dbReference>
<dbReference type="PANTHER" id="PTHR43273:SF3">
    <property type="entry name" value="ANAEROBIC SULFATASE-MATURATING ENZYME HOMOLOG ASLB-RELATED"/>
    <property type="match status" value="1"/>
</dbReference>
<accession>A0A1N7LST9</accession>
<evidence type="ECO:0000256" key="1">
    <source>
        <dbReference type="ARBA" id="ARBA00001966"/>
    </source>
</evidence>
<dbReference type="CDD" id="cd01335">
    <property type="entry name" value="Radical_SAM"/>
    <property type="match status" value="1"/>
</dbReference>
<dbReference type="EMBL" id="FTOQ01000003">
    <property type="protein sequence ID" value="SIS76834.1"/>
    <property type="molecule type" value="Genomic_DNA"/>
</dbReference>
<dbReference type="OrthoDB" id="9782387at2"/>
<protein>
    <recommendedName>
        <fullName evidence="7">Radical SAM core domain-containing protein</fullName>
    </recommendedName>
</protein>
<evidence type="ECO:0000256" key="2">
    <source>
        <dbReference type="ARBA" id="ARBA00022691"/>
    </source>
</evidence>
<comment type="cofactor">
    <cofactor evidence="1">
        <name>[4Fe-4S] cluster</name>
        <dbReference type="ChEBI" id="CHEBI:49883"/>
    </cofactor>
</comment>
<evidence type="ECO:0000313" key="9">
    <source>
        <dbReference type="Proteomes" id="UP000186684"/>
    </source>
</evidence>
<evidence type="ECO:0000259" key="7">
    <source>
        <dbReference type="PROSITE" id="PS51918"/>
    </source>
</evidence>
<dbReference type="InterPro" id="IPR013785">
    <property type="entry name" value="Aldolase_TIM"/>
</dbReference>
<proteinExistence type="inferred from homology"/>
<keyword evidence="4" id="KW-0408">Iron</keyword>
<dbReference type="Proteomes" id="UP000186684">
    <property type="component" value="Unassembled WGS sequence"/>
</dbReference>